<dbReference type="EMBL" id="OX465082">
    <property type="protein sequence ID" value="CAI9291514.1"/>
    <property type="molecule type" value="Genomic_DNA"/>
</dbReference>
<evidence type="ECO:0000313" key="5">
    <source>
        <dbReference type="Proteomes" id="UP001177003"/>
    </source>
</evidence>
<evidence type="ECO:0008006" key="6">
    <source>
        <dbReference type="Google" id="ProtNLM"/>
    </source>
</evidence>
<reference evidence="4" key="1">
    <citation type="submission" date="2023-04" db="EMBL/GenBank/DDBJ databases">
        <authorList>
            <person name="Vijverberg K."/>
            <person name="Xiong W."/>
            <person name="Schranz E."/>
        </authorList>
    </citation>
    <scope>NUCLEOTIDE SEQUENCE</scope>
</reference>
<evidence type="ECO:0000313" key="4">
    <source>
        <dbReference type="EMBL" id="CAI9291514.1"/>
    </source>
</evidence>
<dbReference type="Pfam" id="PF00201">
    <property type="entry name" value="UDPGT"/>
    <property type="match status" value="1"/>
</dbReference>
<dbReference type="GO" id="GO:0080044">
    <property type="term" value="F:quercetin 7-O-glucosyltransferase activity"/>
    <property type="evidence" value="ECO:0007669"/>
    <property type="project" value="TreeGrafter"/>
</dbReference>
<dbReference type="PANTHER" id="PTHR11926">
    <property type="entry name" value="GLUCOSYL/GLUCURONOSYL TRANSFERASES"/>
    <property type="match status" value="1"/>
</dbReference>
<dbReference type="SUPFAM" id="SSF53756">
    <property type="entry name" value="UDP-Glycosyltransferase/glycogen phosphorylase"/>
    <property type="match status" value="1"/>
</dbReference>
<accession>A0AA35ZG43</accession>
<dbReference type="AlphaFoldDB" id="A0AA35ZG43"/>
<dbReference type="CDD" id="cd03784">
    <property type="entry name" value="GT1_Gtf-like"/>
    <property type="match status" value="1"/>
</dbReference>
<gene>
    <name evidence="4" type="ORF">LSALG_LOCUS30649</name>
</gene>
<dbReference type="PANTHER" id="PTHR11926:SF1557">
    <property type="entry name" value="7-DEOXYLOGANETIN GLUCOSYLTRANSFERASE"/>
    <property type="match status" value="1"/>
</dbReference>
<organism evidence="4 5">
    <name type="scientific">Lactuca saligna</name>
    <name type="common">Willowleaf lettuce</name>
    <dbReference type="NCBI Taxonomy" id="75948"/>
    <lineage>
        <taxon>Eukaryota</taxon>
        <taxon>Viridiplantae</taxon>
        <taxon>Streptophyta</taxon>
        <taxon>Embryophyta</taxon>
        <taxon>Tracheophyta</taxon>
        <taxon>Spermatophyta</taxon>
        <taxon>Magnoliopsida</taxon>
        <taxon>eudicotyledons</taxon>
        <taxon>Gunneridae</taxon>
        <taxon>Pentapetalae</taxon>
        <taxon>asterids</taxon>
        <taxon>campanulids</taxon>
        <taxon>Asterales</taxon>
        <taxon>Asteraceae</taxon>
        <taxon>Cichorioideae</taxon>
        <taxon>Cichorieae</taxon>
        <taxon>Lactucinae</taxon>
        <taxon>Lactuca</taxon>
    </lineage>
</organism>
<dbReference type="Proteomes" id="UP001177003">
    <property type="component" value="Chromosome 6"/>
</dbReference>
<dbReference type="InterPro" id="IPR002213">
    <property type="entry name" value="UDP_glucos_trans"/>
</dbReference>
<keyword evidence="3" id="KW-0328">Glycosyltransferase</keyword>
<keyword evidence="2 3" id="KW-0808">Transferase</keyword>
<dbReference type="GO" id="GO:0080043">
    <property type="term" value="F:quercetin 3-O-glucosyltransferase activity"/>
    <property type="evidence" value="ECO:0007669"/>
    <property type="project" value="TreeGrafter"/>
</dbReference>
<dbReference type="Gene3D" id="3.40.50.2000">
    <property type="entry name" value="Glycogen Phosphorylase B"/>
    <property type="match status" value="1"/>
</dbReference>
<evidence type="ECO:0000256" key="3">
    <source>
        <dbReference type="RuleBase" id="RU003718"/>
    </source>
</evidence>
<comment type="similarity">
    <text evidence="1 3">Belongs to the UDP-glycosyltransferase family.</text>
</comment>
<proteinExistence type="inferred from homology"/>
<evidence type="ECO:0000256" key="1">
    <source>
        <dbReference type="ARBA" id="ARBA00009995"/>
    </source>
</evidence>
<protein>
    <recommendedName>
        <fullName evidence="6">UDP-glycosyltransferases domain-containing protein</fullName>
    </recommendedName>
</protein>
<dbReference type="PROSITE" id="PS00375">
    <property type="entry name" value="UDPGT"/>
    <property type="match status" value="1"/>
</dbReference>
<sequence length="154" mass="17162">MLPPEFLGEISNRGLLASWCPQEQVLNHPSIGGFLTHSGWNSTIKSISSGVPMICWPFFADQLTICWSCCNKWEIGMELDSDVKREEVSKLVIELMNGDKGKDMRKNAIDLKKKAEKACTSPSGSSIVNLGKVIDHLLQGSPNSFYLFRMRVSL</sequence>
<evidence type="ECO:0000256" key="2">
    <source>
        <dbReference type="ARBA" id="ARBA00022679"/>
    </source>
</evidence>
<keyword evidence="5" id="KW-1185">Reference proteome</keyword>
<name>A0AA35ZG43_LACSI</name>
<dbReference type="InterPro" id="IPR035595">
    <property type="entry name" value="UDP_glycos_trans_CS"/>
</dbReference>